<dbReference type="EMBL" id="GBEZ01021834">
    <property type="protein sequence ID" value="JAC64951.1"/>
    <property type="molecule type" value="Transcribed_RNA"/>
</dbReference>
<evidence type="ECO:0000259" key="12">
    <source>
        <dbReference type="SMART" id="SM00756"/>
    </source>
</evidence>
<dbReference type="InterPro" id="IPR036249">
    <property type="entry name" value="Thioredoxin-like_sf"/>
</dbReference>
<evidence type="ECO:0000256" key="7">
    <source>
        <dbReference type="ARBA" id="ARBA00023136"/>
    </source>
</evidence>
<evidence type="ECO:0000256" key="6">
    <source>
        <dbReference type="ARBA" id="ARBA00023002"/>
    </source>
</evidence>
<keyword evidence="5 11" id="KW-1133">Transmembrane helix</keyword>
<evidence type="ECO:0000256" key="5">
    <source>
        <dbReference type="ARBA" id="ARBA00022989"/>
    </source>
</evidence>
<feature type="domain" description="Vitamin K epoxide reductase" evidence="12">
    <location>
        <begin position="101"/>
        <end position="241"/>
    </location>
</feature>
<reference evidence="13" key="1">
    <citation type="submission" date="2014-05" db="EMBL/GenBank/DDBJ databases">
        <title>The transcriptome of the halophilic microalga Tetraselmis sp. GSL018 isolated from the Great Salt Lake, Utah.</title>
        <authorList>
            <person name="Jinkerson R.E."/>
            <person name="D'Adamo S."/>
            <person name="Posewitz M.C."/>
        </authorList>
    </citation>
    <scope>NUCLEOTIDE SEQUENCE</scope>
    <source>
        <strain evidence="13">GSL018</strain>
    </source>
</reference>
<evidence type="ECO:0000256" key="11">
    <source>
        <dbReference type="SAM" id="Phobius"/>
    </source>
</evidence>
<keyword evidence="7 11" id="KW-0472">Membrane</keyword>
<evidence type="ECO:0000256" key="3">
    <source>
        <dbReference type="ARBA" id="ARBA00022692"/>
    </source>
</evidence>
<accession>A0A061R331</accession>
<dbReference type="PANTHER" id="PTHR34573">
    <property type="entry name" value="VKC DOMAIN-CONTAINING PROTEIN"/>
    <property type="match status" value="1"/>
</dbReference>
<keyword evidence="6" id="KW-0560">Oxidoreductase</keyword>
<dbReference type="InterPro" id="IPR044698">
    <property type="entry name" value="VKOR/LTO1"/>
</dbReference>
<dbReference type="Pfam" id="PF07884">
    <property type="entry name" value="VKOR"/>
    <property type="match status" value="1"/>
</dbReference>
<evidence type="ECO:0000256" key="1">
    <source>
        <dbReference type="ARBA" id="ARBA00004141"/>
    </source>
</evidence>
<evidence type="ECO:0000256" key="8">
    <source>
        <dbReference type="ARBA" id="ARBA00023157"/>
    </source>
</evidence>
<dbReference type="GO" id="GO:0016491">
    <property type="term" value="F:oxidoreductase activity"/>
    <property type="evidence" value="ECO:0007669"/>
    <property type="project" value="UniProtKB-KW"/>
</dbReference>
<organism evidence="13">
    <name type="scientific">Tetraselmis sp. GSL018</name>
    <dbReference type="NCBI Taxonomy" id="582737"/>
    <lineage>
        <taxon>Eukaryota</taxon>
        <taxon>Viridiplantae</taxon>
        <taxon>Chlorophyta</taxon>
        <taxon>core chlorophytes</taxon>
        <taxon>Chlorodendrophyceae</taxon>
        <taxon>Chlorodendrales</taxon>
        <taxon>Chlorodendraceae</taxon>
        <taxon>Tetraselmis</taxon>
    </lineage>
</organism>
<dbReference type="InterPro" id="IPR038354">
    <property type="entry name" value="VKOR_sf"/>
</dbReference>
<keyword evidence="9" id="KW-0676">Redox-active center</keyword>
<comment type="subcellular location">
    <subcellularLocation>
        <location evidence="1">Membrane</location>
        <topology evidence="1">Multi-pass membrane protein</topology>
    </subcellularLocation>
</comment>
<name>A0A061R331_9CHLO</name>
<feature type="transmembrane region" description="Helical" evidence="11">
    <location>
        <begin position="250"/>
        <end position="272"/>
    </location>
</feature>
<protein>
    <submittedName>
        <fullName evidence="13">Vkor-domain-containing protein</fullName>
    </submittedName>
</protein>
<dbReference type="PANTHER" id="PTHR34573:SF1">
    <property type="entry name" value="VITAMIN K EPOXIDE REDUCTASE DOMAIN-CONTAINING PROTEIN"/>
    <property type="match status" value="1"/>
</dbReference>
<dbReference type="SMART" id="SM00756">
    <property type="entry name" value="VKc"/>
    <property type="match status" value="1"/>
</dbReference>
<feature type="compositionally biased region" description="Basic and acidic residues" evidence="10">
    <location>
        <begin position="52"/>
        <end position="61"/>
    </location>
</feature>
<dbReference type="AlphaFoldDB" id="A0A061R331"/>
<feature type="region of interest" description="Disordered" evidence="10">
    <location>
        <begin position="23"/>
        <end position="87"/>
    </location>
</feature>
<dbReference type="GO" id="GO:0048038">
    <property type="term" value="F:quinone binding"/>
    <property type="evidence" value="ECO:0007669"/>
    <property type="project" value="UniProtKB-KW"/>
</dbReference>
<dbReference type="GO" id="GO:0016020">
    <property type="term" value="C:membrane"/>
    <property type="evidence" value="ECO:0007669"/>
    <property type="project" value="UniProtKB-SubCell"/>
</dbReference>
<proteinExistence type="inferred from homology"/>
<feature type="transmembrane region" description="Helical" evidence="11">
    <location>
        <begin position="192"/>
        <end position="213"/>
    </location>
</feature>
<feature type="transmembrane region" description="Helical" evidence="11">
    <location>
        <begin position="219"/>
        <end position="238"/>
    </location>
</feature>
<feature type="transmembrane region" description="Helical" evidence="11">
    <location>
        <begin position="158"/>
        <end position="180"/>
    </location>
</feature>
<dbReference type="SUPFAM" id="SSF52833">
    <property type="entry name" value="Thioredoxin-like"/>
    <property type="match status" value="1"/>
</dbReference>
<evidence type="ECO:0000256" key="4">
    <source>
        <dbReference type="ARBA" id="ARBA00022719"/>
    </source>
</evidence>
<gene>
    <name evidence="13" type="ORF">TSPGSL018_17162</name>
</gene>
<keyword evidence="3 11" id="KW-0812">Transmembrane</keyword>
<evidence type="ECO:0000256" key="2">
    <source>
        <dbReference type="ARBA" id="ARBA00006214"/>
    </source>
</evidence>
<dbReference type="Gene3D" id="3.40.30.10">
    <property type="entry name" value="Glutaredoxin"/>
    <property type="match status" value="1"/>
</dbReference>
<keyword evidence="8" id="KW-1015">Disulfide bond</keyword>
<dbReference type="CDD" id="cd12916">
    <property type="entry name" value="VKOR_1"/>
    <property type="match status" value="1"/>
</dbReference>
<dbReference type="InterPro" id="IPR012932">
    <property type="entry name" value="VKOR"/>
</dbReference>
<comment type="similarity">
    <text evidence="2">Belongs to the VKOR family.</text>
</comment>
<evidence type="ECO:0000256" key="9">
    <source>
        <dbReference type="ARBA" id="ARBA00023284"/>
    </source>
</evidence>
<evidence type="ECO:0000313" key="13">
    <source>
        <dbReference type="EMBL" id="JAC64951.1"/>
    </source>
</evidence>
<evidence type="ECO:0000256" key="10">
    <source>
        <dbReference type="SAM" id="MobiDB-lite"/>
    </source>
</evidence>
<dbReference type="Gene3D" id="1.20.1440.130">
    <property type="entry name" value="VKOR domain"/>
    <property type="match status" value="1"/>
</dbReference>
<keyword evidence="4" id="KW-0874">Quinone</keyword>
<sequence length="395" mass="41675">MSRHPVSSTSRCSFLTLRPNFQRRGGSFNLPQEANRVPQHFSKSRTLVPKAVGEERSRDGEELAQPSEPNAGGETLATPTHLPDSHTENFVEHPATVRSASEIPFGIVSLLSGAGLLETAYLTWLKFNGETPVCFTGGGCGSVLESPYATVAGLPLPLYGMLTYGIVLGLAILGISGATSEDALAEKQLEDGLVAGASALISTSAVLVYVLAAKLGGEVCPWCIASAGLSTGIAYSVARGFDSEQLSRRVAPLASGVSASVLVGLGVAFSGISADAQGVLPVTLPYSEPSIATHSSEDAVSLARRLRDAGAKMYGAFWCGHCQAQKESFGQEAMQDFPYVECFPDGFRFGEDGGTTPVAKACSDVGIRGFPTWVINGQKYEGEQTFEQLQEELRQ</sequence>